<evidence type="ECO:0000313" key="3">
    <source>
        <dbReference type="Proteomes" id="UP000013981"/>
    </source>
</evidence>
<dbReference type="AlphaFoldDB" id="R8W0P5"/>
<evidence type="ECO:0000313" key="2">
    <source>
        <dbReference type="EMBL" id="EOQ38515.1"/>
    </source>
</evidence>
<proteinExistence type="predicted"/>
<feature type="compositionally biased region" description="Low complexity" evidence="1">
    <location>
        <begin position="1"/>
        <end position="18"/>
    </location>
</feature>
<dbReference type="Proteomes" id="UP000013981">
    <property type="component" value="Unassembled WGS sequence"/>
</dbReference>
<feature type="region of interest" description="Disordered" evidence="1">
    <location>
        <begin position="1"/>
        <end position="27"/>
    </location>
</feature>
<dbReference type="PATRIC" id="fig|1203606.4.peg.1517"/>
<name>R8W0P5_9FIRM</name>
<sequence length="266" mass="29332">MPSASKTGKTTRSKTGTTAKKRVSKAQKKQIMQRRRMILAGAAAALVLLWFARMAWYPITGGQLRDFGWQGDTSFGEVWQLNHLLRKYKITSRPSLTMFFATAASESGKGRLTLEEGGEDYYAAHGCSTNDRGAGYLQLTHRSEQLAFLQAMGDDFDGADTASYIAERYPWESACWEWSVGKTAPDPNPNTYAKKRGNTVEVFLATQYAINGWTISDDALGKIVQGAEYTVSADGTSITVGDETAPAPKNWPDRLACYQQALEIWG</sequence>
<accession>R8W0P5</accession>
<dbReference type="EMBL" id="AQOB01000004">
    <property type="protein sequence ID" value="EOQ38515.1"/>
    <property type="molecule type" value="Genomic_DNA"/>
</dbReference>
<protein>
    <submittedName>
        <fullName evidence="2">Uncharacterized protein</fullName>
    </submittedName>
</protein>
<gene>
    <name evidence="2" type="ORF">HMPREF1526_01551</name>
</gene>
<comment type="caution">
    <text evidence="2">The sequence shown here is derived from an EMBL/GenBank/DDBJ whole genome shotgun (WGS) entry which is preliminary data.</text>
</comment>
<keyword evidence="3" id="KW-1185">Reference proteome</keyword>
<reference evidence="2 3" key="1">
    <citation type="submission" date="2013-01" db="EMBL/GenBank/DDBJ databases">
        <title>The Genome Sequence of Butyricicoccus pullicaecorum 1.2.</title>
        <authorList>
            <consortium name="The Broad Institute Genome Sequencing Platform"/>
            <person name="Earl A."/>
            <person name="Ward D."/>
            <person name="Feldgarden M."/>
            <person name="Gevers D."/>
            <person name="Van Immerseel F."/>
            <person name="Eeckhaut V."/>
            <person name="Walker B."/>
            <person name="Young S.K."/>
            <person name="Zeng Q."/>
            <person name="Gargeya S."/>
            <person name="Fitzgerald M."/>
            <person name="Haas B."/>
            <person name="Abouelleil A."/>
            <person name="Alvarado L."/>
            <person name="Arachchi H.M."/>
            <person name="Berlin A.M."/>
            <person name="Chapman S.B."/>
            <person name="Dewar J."/>
            <person name="Goldberg J."/>
            <person name="Griggs A."/>
            <person name="Gujja S."/>
            <person name="Hansen M."/>
            <person name="Howarth C."/>
            <person name="Imamovic A."/>
            <person name="Larimer J."/>
            <person name="McCowan C."/>
            <person name="Murphy C."/>
            <person name="Neiman D."/>
            <person name="Pearson M."/>
            <person name="Priest M."/>
            <person name="Roberts A."/>
            <person name="Saif S."/>
            <person name="Shea T."/>
            <person name="Sisk P."/>
            <person name="Sykes S."/>
            <person name="Wortman J."/>
            <person name="Nusbaum C."/>
            <person name="Birren B."/>
        </authorList>
    </citation>
    <scope>NUCLEOTIDE SEQUENCE [LARGE SCALE GENOMIC DNA]</scope>
    <source>
        <strain evidence="2 3">1.2</strain>
    </source>
</reference>
<dbReference type="SUPFAM" id="SSF53955">
    <property type="entry name" value="Lysozyme-like"/>
    <property type="match status" value="1"/>
</dbReference>
<dbReference type="Gene3D" id="1.10.530.10">
    <property type="match status" value="1"/>
</dbReference>
<evidence type="ECO:0000256" key="1">
    <source>
        <dbReference type="SAM" id="MobiDB-lite"/>
    </source>
</evidence>
<dbReference type="HOGENOM" id="CLU_1044609_0_0_9"/>
<dbReference type="InterPro" id="IPR023346">
    <property type="entry name" value="Lysozyme-like_dom_sf"/>
</dbReference>
<organism evidence="2 3">
    <name type="scientific">Butyricicoccus pullicaecorum 1.2</name>
    <dbReference type="NCBI Taxonomy" id="1203606"/>
    <lineage>
        <taxon>Bacteria</taxon>
        <taxon>Bacillati</taxon>
        <taxon>Bacillota</taxon>
        <taxon>Clostridia</taxon>
        <taxon>Eubacteriales</taxon>
        <taxon>Butyricicoccaceae</taxon>
        <taxon>Butyricicoccus</taxon>
    </lineage>
</organism>
<dbReference type="eggNOG" id="COG3179">
    <property type="taxonomic scope" value="Bacteria"/>
</dbReference>